<reference evidence="2" key="1">
    <citation type="submission" date="2022-09" db="EMBL/GenBank/DDBJ databases">
        <title>Emergence of IncN[pMLST15] plasmids harboring a novel non-Tn4401-elements driving KPC-2 carbapenem-resistance.</title>
        <authorList>
            <person name="Yao Y."/>
            <person name="Falgenhauer L."/>
            <person name="Falgenhauer J."/>
            <person name="Imirzalioglu C."/>
            <person name="Chakraborty T."/>
        </authorList>
    </citation>
    <scope>NUCLEOTIDE SEQUENCE</scope>
    <source>
        <strain evidence="2">NRZ-32446</strain>
        <plasmid evidence="2">pEC32446-KPC2</plasmid>
    </source>
</reference>
<keyword evidence="2" id="KW-0614">Plasmid</keyword>
<geneLocation type="plasmid" evidence="2">
    <name>pEC32446-KPC2</name>
</geneLocation>
<sequence>MIHKGEKFHVTPAQVNLRRAKPLIKSSGGNTAARTIAGIGNHQGVHMYHYLVFVPLALIISARCACPAPRFIVRAGYRDLVQITCACVSVLGLCAATGVFSYFDNKPLAFLYGCGALACFVRGRLRDTVVYDA</sequence>
<name>A0A9Q9P3C9_ECOLX</name>
<keyword evidence="1" id="KW-0812">Transmembrane</keyword>
<evidence type="ECO:0000313" key="2">
    <source>
        <dbReference type="EMBL" id="UYA94308.1"/>
    </source>
</evidence>
<feature type="transmembrane region" description="Helical" evidence="1">
    <location>
        <begin position="80"/>
        <end position="103"/>
    </location>
</feature>
<protein>
    <submittedName>
        <fullName evidence="2">Uncharacterized protein</fullName>
    </submittedName>
</protein>
<dbReference type="EMBL" id="CP104950">
    <property type="protein sequence ID" value="UYA94308.1"/>
    <property type="molecule type" value="Genomic_DNA"/>
</dbReference>
<keyword evidence="1" id="KW-1133">Transmembrane helix</keyword>
<proteinExistence type="predicted"/>
<keyword evidence="1" id="KW-0472">Membrane</keyword>
<feature type="transmembrane region" description="Helical" evidence="1">
    <location>
        <begin position="47"/>
        <end position="68"/>
    </location>
</feature>
<dbReference type="AlphaFoldDB" id="A0A9Q9P3C9"/>
<evidence type="ECO:0000256" key="1">
    <source>
        <dbReference type="SAM" id="Phobius"/>
    </source>
</evidence>
<accession>A0A9Q9P3C9</accession>
<organism evidence="2">
    <name type="scientific">Escherichia coli</name>
    <dbReference type="NCBI Taxonomy" id="562"/>
    <lineage>
        <taxon>Bacteria</taxon>
        <taxon>Pseudomonadati</taxon>
        <taxon>Pseudomonadota</taxon>
        <taxon>Gammaproteobacteria</taxon>
        <taxon>Enterobacterales</taxon>
        <taxon>Enterobacteriaceae</taxon>
        <taxon>Escherichia</taxon>
    </lineage>
</organism>
<gene>
    <name evidence="2" type="ORF">KKS20_p00370</name>
</gene>